<evidence type="ECO:0000256" key="8">
    <source>
        <dbReference type="ARBA" id="ARBA00023065"/>
    </source>
</evidence>
<dbReference type="FunFam" id="1.10.287.770:FF:000008">
    <property type="entry name" value="pickpocket protein 28"/>
    <property type="match status" value="1"/>
</dbReference>
<evidence type="ECO:0000256" key="6">
    <source>
        <dbReference type="ARBA" id="ARBA00022989"/>
    </source>
</evidence>
<dbReference type="GO" id="GO:0015280">
    <property type="term" value="F:ligand-gated sodium channel activity"/>
    <property type="evidence" value="ECO:0007669"/>
    <property type="project" value="TreeGrafter"/>
</dbReference>
<dbReference type="KEGG" id="dhe:111592362"/>
<feature type="transmembrane region" description="Helical" evidence="13">
    <location>
        <begin position="78"/>
        <end position="99"/>
    </location>
</feature>
<dbReference type="AlphaFoldDB" id="A0A6J1L1M5"/>
<dbReference type="GeneID" id="111592362"/>
<keyword evidence="3 12" id="KW-0813">Transport</keyword>
<evidence type="ECO:0000256" key="1">
    <source>
        <dbReference type="ARBA" id="ARBA00004141"/>
    </source>
</evidence>
<keyword evidence="9 13" id="KW-0472">Membrane</keyword>
<dbReference type="OMA" id="DIYREDT"/>
<keyword evidence="7" id="KW-0915">Sodium</keyword>
<dbReference type="PRINTS" id="PR01078">
    <property type="entry name" value="AMINACHANNEL"/>
</dbReference>
<evidence type="ECO:0000256" key="11">
    <source>
        <dbReference type="ARBA" id="ARBA00023303"/>
    </source>
</evidence>
<keyword evidence="11 12" id="KW-0407">Ion channel</keyword>
<comment type="similarity">
    <text evidence="2 12">Belongs to the amiloride-sensitive sodium channel (TC 1.A.6) family.</text>
</comment>
<dbReference type="OrthoDB" id="6021021at2759"/>
<gene>
    <name evidence="15" type="primary">LOC111592362</name>
</gene>
<evidence type="ECO:0000256" key="9">
    <source>
        <dbReference type="ARBA" id="ARBA00023136"/>
    </source>
</evidence>
<keyword evidence="8 12" id="KW-0406">Ion transport</keyword>
<evidence type="ECO:0000313" key="14">
    <source>
        <dbReference type="Proteomes" id="UP000504633"/>
    </source>
</evidence>
<keyword evidence="4 12" id="KW-0894">Sodium channel</keyword>
<accession>A0A6J1L1M5</accession>
<comment type="subcellular location">
    <subcellularLocation>
        <location evidence="1">Membrane</location>
        <topology evidence="1">Multi-pass membrane protein</topology>
    </subcellularLocation>
</comment>
<reference evidence="15" key="1">
    <citation type="submission" date="2025-08" db="UniProtKB">
        <authorList>
            <consortium name="RefSeq"/>
        </authorList>
    </citation>
    <scope>IDENTIFICATION</scope>
    <source>
        <strain evidence="15">15085-1641.00</strain>
        <tissue evidence="15">Whole body</tissue>
    </source>
</reference>
<dbReference type="Proteomes" id="UP000504633">
    <property type="component" value="Unplaced"/>
</dbReference>
<feature type="transmembrane region" description="Helical" evidence="13">
    <location>
        <begin position="530"/>
        <end position="550"/>
    </location>
</feature>
<organism evidence="14 15">
    <name type="scientific">Drosophila hydei</name>
    <name type="common">Fruit fly</name>
    <dbReference type="NCBI Taxonomy" id="7224"/>
    <lineage>
        <taxon>Eukaryota</taxon>
        <taxon>Metazoa</taxon>
        <taxon>Ecdysozoa</taxon>
        <taxon>Arthropoda</taxon>
        <taxon>Hexapoda</taxon>
        <taxon>Insecta</taxon>
        <taxon>Pterygota</taxon>
        <taxon>Neoptera</taxon>
        <taxon>Endopterygota</taxon>
        <taxon>Diptera</taxon>
        <taxon>Brachycera</taxon>
        <taxon>Muscomorpha</taxon>
        <taxon>Ephydroidea</taxon>
        <taxon>Drosophilidae</taxon>
        <taxon>Drosophila</taxon>
    </lineage>
</organism>
<evidence type="ECO:0000256" key="12">
    <source>
        <dbReference type="RuleBase" id="RU000679"/>
    </source>
</evidence>
<evidence type="ECO:0000256" key="13">
    <source>
        <dbReference type="SAM" id="Phobius"/>
    </source>
</evidence>
<keyword evidence="5 12" id="KW-0812">Transmembrane</keyword>
<dbReference type="PROSITE" id="PS01206">
    <property type="entry name" value="ASC"/>
    <property type="match status" value="1"/>
</dbReference>
<evidence type="ECO:0000256" key="5">
    <source>
        <dbReference type="ARBA" id="ARBA00022692"/>
    </source>
</evidence>
<sequence length="572" mass="66104">MFVRTKRFEMKPTVAVTDSDMECINFGIDLTSKKTPKPAVCKTVCKCFAITYEDYCRHTSLHGVQYLGEEKRPFKERIFWLSVFVVSIYCCANLILSAYTKWNETPVIVSFAERSTPVWNIPFPAVTICSETKRVLKTKGNNSFVNLYSQLSADMRASRVFQPPNITSIEMEEFRTLLHVCNTHSIQQEMPIIPGDNLDYYKLLERMLPPFDRYFFYCRWLSRFNECDKYFRPTLTEEGICYTFNGLRPTDIYRKDTYQYHHSVQNVSHSTWSLETGYDPASDVETYPARVLSAGARSGIFMTLQSFKQEVDYACRGPVQGFKVLLHAPDDVPQVSKQFVRIPMGREVLIAVKPNMITTSAGIAEYHPLRRQCFLSHERSLRFFKVYSESNCQLECLANFTLTKCGCVKFSMPRSLDMPVCSEDKIYCYNMAERELLVREFHRVRKLNSNSDMSRDLETACNCMPACTSLVYNTEISQANFDLHEMLAAEGDTEFLRDYPGSQMSRLSIYFKQNQFITSKRSELYGVTEFLANCGGIFGLFMGFSILSLVEMLYHFTLRFGVNLKQLFKVDS</sequence>
<proteinExistence type="inferred from homology"/>
<dbReference type="Gene3D" id="2.60.470.10">
    <property type="entry name" value="Acid-sensing ion channels like domains"/>
    <property type="match status" value="1"/>
</dbReference>
<evidence type="ECO:0000256" key="2">
    <source>
        <dbReference type="ARBA" id="ARBA00007193"/>
    </source>
</evidence>
<evidence type="ECO:0000256" key="10">
    <source>
        <dbReference type="ARBA" id="ARBA00023201"/>
    </source>
</evidence>
<dbReference type="Gene3D" id="1.10.287.770">
    <property type="entry name" value="YojJ-like"/>
    <property type="match status" value="1"/>
</dbReference>
<evidence type="ECO:0000256" key="4">
    <source>
        <dbReference type="ARBA" id="ARBA00022461"/>
    </source>
</evidence>
<keyword evidence="6 13" id="KW-1133">Transmembrane helix</keyword>
<dbReference type="InterPro" id="IPR001873">
    <property type="entry name" value="ENaC"/>
</dbReference>
<dbReference type="PANTHER" id="PTHR11690">
    <property type="entry name" value="AMILORIDE-SENSITIVE SODIUM CHANNEL-RELATED"/>
    <property type="match status" value="1"/>
</dbReference>
<evidence type="ECO:0000313" key="15">
    <source>
        <dbReference type="RefSeq" id="XP_023160290.1"/>
    </source>
</evidence>
<dbReference type="PANTHER" id="PTHR11690:SF288">
    <property type="entry name" value="AMILORIDE-SENSITIVE NA+ CHANNEL-RELATED"/>
    <property type="match status" value="1"/>
</dbReference>
<keyword evidence="14" id="KW-1185">Reference proteome</keyword>
<dbReference type="Pfam" id="PF00858">
    <property type="entry name" value="ASC"/>
    <property type="match status" value="1"/>
</dbReference>
<protein>
    <submittedName>
        <fullName evidence="15">Pickpocket protein 28</fullName>
    </submittedName>
</protein>
<evidence type="ECO:0000256" key="3">
    <source>
        <dbReference type="ARBA" id="ARBA00022448"/>
    </source>
</evidence>
<dbReference type="GO" id="GO:0005886">
    <property type="term" value="C:plasma membrane"/>
    <property type="evidence" value="ECO:0007669"/>
    <property type="project" value="TreeGrafter"/>
</dbReference>
<evidence type="ECO:0000256" key="7">
    <source>
        <dbReference type="ARBA" id="ARBA00023053"/>
    </source>
</evidence>
<dbReference type="RefSeq" id="XP_023160290.1">
    <property type="nucleotide sequence ID" value="XM_023304522.2"/>
</dbReference>
<dbReference type="InterPro" id="IPR020903">
    <property type="entry name" value="ENaC_CS"/>
</dbReference>
<keyword evidence="10 12" id="KW-0739">Sodium transport</keyword>
<name>A0A6J1L1M5_DROHY</name>